<protein>
    <recommendedName>
        <fullName evidence="6">Glycosyltransferase family 1 protein</fullName>
    </recommendedName>
</protein>
<name>A0A2M7ARX8_9BACT</name>
<organism evidence="4 5">
    <name type="scientific">Candidatus Shapirobacteria bacterium CG06_land_8_20_14_3_00_40_12</name>
    <dbReference type="NCBI Taxonomy" id="1974881"/>
    <lineage>
        <taxon>Bacteria</taxon>
        <taxon>Candidatus Shapironibacteriota</taxon>
    </lineage>
</organism>
<gene>
    <name evidence="4" type="ORF">COS78_02650</name>
</gene>
<feature type="domain" description="Glycosyl transferase family 1" evidence="2">
    <location>
        <begin position="195"/>
        <end position="352"/>
    </location>
</feature>
<dbReference type="PANTHER" id="PTHR46401:SF2">
    <property type="entry name" value="GLYCOSYLTRANSFERASE WBBK-RELATED"/>
    <property type="match status" value="1"/>
</dbReference>
<evidence type="ECO:0000259" key="3">
    <source>
        <dbReference type="Pfam" id="PF13439"/>
    </source>
</evidence>
<dbReference type="InterPro" id="IPR001296">
    <property type="entry name" value="Glyco_trans_1"/>
</dbReference>
<reference evidence="5" key="1">
    <citation type="submission" date="2017-09" db="EMBL/GenBank/DDBJ databases">
        <title>Depth-based differentiation of microbial function through sediment-hosted aquifers and enrichment of novel symbionts in the deep terrestrial subsurface.</title>
        <authorList>
            <person name="Probst A.J."/>
            <person name="Ladd B."/>
            <person name="Jarett J.K."/>
            <person name="Geller-Mcgrath D.E."/>
            <person name="Sieber C.M.K."/>
            <person name="Emerson J.B."/>
            <person name="Anantharaman K."/>
            <person name="Thomas B.C."/>
            <person name="Malmstrom R."/>
            <person name="Stieglmeier M."/>
            <person name="Klingl A."/>
            <person name="Woyke T."/>
            <person name="Ryan C.M."/>
            <person name="Banfield J.F."/>
        </authorList>
    </citation>
    <scope>NUCLEOTIDE SEQUENCE [LARGE SCALE GENOMIC DNA]</scope>
</reference>
<evidence type="ECO:0000313" key="4">
    <source>
        <dbReference type="EMBL" id="PIU73377.1"/>
    </source>
</evidence>
<dbReference type="SUPFAM" id="SSF53756">
    <property type="entry name" value="UDP-Glycosyltransferase/glycogen phosphorylase"/>
    <property type="match status" value="1"/>
</dbReference>
<sequence length="380" mass="43534">MVFRVLFLHFTPHSDFPQLTLNTGSFFMPKIAINISPLSDGNQVRGVGYYTKNLVSALQTEIKSNPDYRDYQTKLITRNTQLLTDFDLIHYPYFDPFKLTLPVSSTPLIVTVHDLIPKEYKKHFPVGIRGEIKWLIQKLRLKKAKYIIVPSLYVKNVVSKIINYPLEQIFITPEAADPSFRPIFSPQRLKSVQKKYNLPDKFVLYVGDLNWNKNIPSLVKACLNLNYPLVIVGSAAVSKVVDHPWNRDIIWLQSQSSRLIHKTGFVPDTDLPFIFNLATIYCQPSFSEGFGLPLLQSMQSGTATLFADYSSLPEISLSSGLSFNPFLPEDLQNKLSLLWTNPNLRQKYIKKAIIRSQEFSWKNTALLTLNIYRQALDAKK</sequence>
<evidence type="ECO:0000313" key="5">
    <source>
        <dbReference type="Proteomes" id="UP000231407"/>
    </source>
</evidence>
<accession>A0A2M7ARX8</accession>
<dbReference type="InterPro" id="IPR028098">
    <property type="entry name" value="Glyco_trans_4-like_N"/>
</dbReference>
<evidence type="ECO:0008006" key="6">
    <source>
        <dbReference type="Google" id="ProtNLM"/>
    </source>
</evidence>
<evidence type="ECO:0000259" key="2">
    <source>
        <dbReference type="Pfam" id="PF00534"/>
    </source>
</evidence>
<comment type="caution">
    <text evidence="4">The sequence shown here is derived from an EMBL/GenBank/DDBJ whole genome shotgun (WGS) entry which is preliminary data.</text>
</comment>
<dbReference type="AlphaFoldDB" id="A0A2M7ARX8"/>
<dbReference type="PANTHER" id="PTHR46401">
    <property type="entry name" value="GLYCOSYLTRANSFERASE WBBK-RELATED"/>
    <property type="match status" value="1"/>
</dbReference>
<dbReference type="GO" id="GO:0009103">
    <property type="term" value="P:lipopolysaccharide biosynthetic process"/>
    <property type="evidence" value="ECO:0007669"/>
    <property type="project" value="TreeGrafter"/>
</dbReference>
<dbReference type="Pfam" id="PF13439">
    <property type="entry name" value="Glyco_transf_4"/>
    <property type="match status" value="1"/>
</dbReference>
<feature type="domain" description="Glycosyltransferase subfamily 4-like N-terminal" evidence="3">
    <location>
        <begin position="79"/>
        <end position="179"/>
    </location>
</feature>
<dbReference type="Gene3D" id="3.40.50.2000">
    <property type="entry name" value="Glycogen Phosphorylase B"/>
    <property type="match status" value="2"/>
</dbReference>
<dbReference type="CDD" id="cd03809">
    <property type="entry name" value="GT4_MtfB-like"/>
    <property type="match status" value="1"/>
</dbReference>
<dbReference type="GO" id="GO:0016757">
    <property type="term" value="F:glycosyltransferase activity"/>
    <property type="evidence" value="ECO:0007669"/>
    <property type="project" value="InterPro"/>
</dbReference>
<keyword evidence="1" id="KW-0808">Transferase</keyword>
<dbReference type="Pfam" id="PF00534">
    <property type="entry name" value="Glycos_transf_1"/>
    <property type="match status" value="1"/>
</dbReference>
<dbReference type="EMBL" id="PEWA01000032">
    <property type="protein sequence ID" value="PIU73377.1"/>
    <property type="molecule type" value="Genomic_DNA"/>
</dbReference>
<proteinExistence type="predicted"/>
<evidence type="ECO:0000256" key="1">
    <source>
        <dbReference type="ARBA" id="ARBA00022679"/>
    </source>
</evidence>
<dbReference type="Proteomes" id="UP000231407">
    <property type="component" value="Unassembled WGS sequence"/>
</dbReference>